<dbReference type="Pfam" id="PF11967">
    <property type="entry name" value="RecO_N"/>
    <property type="match status" value="1"/>
</dbReference>
<organism evidence="9 10">
    <name type="scientific">Roseburia lenta</name>
    <dbReference type="NCBI Taxonomy" id="2763061"/>
    <lineage>
        <taxon>Bacteria</taxon>
        <taxon>Bacillati</taxon>
        <taxon>Bacillota</taxon>
        <taxon>Clostridia</taxon>
        <taxon>Lachnospirales</taxon>
        <taxon>Lachnospiraceae</taxon>
        <taxon>Roseburia</taxon>
    </lineage>
</organism>
<dbReference type="HAMAP" id="MF_00201">
    <property type="entry name" value="RecO"/>
    <property type="match status" value="1"/>
</dbReference>
<dbReference type="Proteomes" id="UP000643810">
    <property type="component" value="Unassembled WGS sequence"/>
</dbReference>
<dbReference type="InterPro" id="IPR022572">
    <property type="entry name" value="DNA_rep/recomb_RecO_N"/>
</dbReference>
<keyword evidence="3 7" id="KW-0227">DNA damage</keyword>
<reference evidence="9 10" key="1">
    <citation type="submission" date="2020-08" db="EMBL/GenBank/DDBJ databases">
        <title>Genome public.</title>
        <authorList>
            <person name="Liu C."/>
            <person name="Sun Q."/>
        </authorList>
    </citation>
    <scope>NUCLEOTIDE SEQUENCE [LARGE SCALE GENOMIC DNA]</scope>
    <source>
        <strain evidence="9 10">NSJ-9</strain>
    </source>
</reference>
<proteinExistence type="inferred from homology"/>
<gene>
    <name evidence="7 9" type="primary">recO</name>
    <name evidence="9" type="ORF">H8R94_10145</name>
</gene>
<evidence type="ECO:0000256" key="3">
    <source>
        <dbReference type="ARBA" id="ARBA00022763"/>
    </source>
</evidence>
<protein>
    <recommendedName>
        <fullName evidence="2 7">DNA repair protein RecO</fullName>
    </recommendedName>
    <alternativeName>
        <fullName evidence="6 7">Recombination protein O</fullName>
    </alternativeName>
</protein>
<feature type="domain" description="DNA replication/recombination mediator RecO N-terminal" evidence="8">
    <location>
        <begin position="7"/>
        <end position="79"/>
    </location>
</feature>
<dbReference type="Gene3D" id="1.20.1440.120">
    <property type="entry name" value="Recombination protein O, C-terminal domain"/>
    <property type="match status" value="1"/>
</dbReference>
<dbReference type="InterPro" id="IPR003717">
    <property type="entry name" value="RecO"/>
</dbReference>
<evidence type="ECO:0000256" key="1">
    <source>
        <dbReference type="ARBA" id="ARBA00007452"/>
    </source>
</evidence>
<dbReference type="EMBL" id="JACOPG010000004">
    <property type="protein sequence ID" value="MBC5686960.1"/>
    <property type="molecule type" value="Genomic_DNA"/>
</dbReference>
<keyword evidence="10" id="KW-1185">Reference proteome</keyword>
<dbReference type="InterPro" id="IPR037278">
    <property type="entry name" value="ARFGAP/RecO"/>
</dbReference>
<comment type="caution">
    <text evidence="9">The sequence shown here is derived from an EMBL/GenBank/DDBJ whole genome shotgun (WGS) entry which is preliminary data.</text>
</comment>
<evidence type="ECO:0000313" key="9">
    <source>
        <dbReference type="EMBL" id="MBC5686960.1"/>
    </source>
</evidence>
<dbReference type="RefSeq" id="WP_118282129.1">
    <property type="nucleotide sequence ID" value="NZ_JACOPG010000004.1"/>
</dbReference>
<evidence type="ECO:0000313" key="10">
    <source>
        <dbReference type="Proteomes" id="UP000643810"/>
    </source>
</evidence>
<name>A0ABR7GI50_9FIRM</name>
<evidence type="ECO:0000256" key="5">
    <source>
        <dbReference type="ARBA" id="ARBA00023204"/>
    </source>
</evidence>
<evidence type="ECO:0000256" key="2">
    <source>
        <dbReference type="ARBA" id="ARBA00021310"/>
    </source>
</evidence>
<evidence type="ECO:0000256" key="6">
    <source>
        <dbReference type="ARBA" id="ARBA00033409"/>
    </source>
</evidence>
<keyword evidence="4 7" id="KW-0233">DNA recombination</keyword>
<dbReference type="Pfam" id="PF02565">
    <property type="entry name" value="RecO_C"/>
    <property type="match status" value="1"/>
</dbReference>
<dbReference type="SUPFAM" id="SSF50249">
    <property type="entry name" value="Nucleic acid-binding proteins"/>
    <property type="match status" value="1"/>
</dbReference>
<dbReference type="Gene3D" id="2.40.50.140">
    <property type="entry name" value="Nucleic acid-binding proteins"/>
    <property type="match status" value="1"/>
</dbReference>
<evidence type="ECO:0000259" key="8">
    <source>
        <dbReference type="Pfam" id="PF11967"/>
    </source>
</evidence>
<accession>A0ABR7GI50</accession>
<dbReference type="Gene3D" id="6.20.220.20">
    <property type="entry name" value="Recombination protein O, zinc-binding domain"/>
    <property type="match status" value="1"/>
</dbReference>
<evidence type="ECO:0000256" key="7">
    <source>
        <dbReference type="HAMAP-Rule" id="MF_00201"/>
    </source>
</evidence>
<dbReference type="InterPro" id="IPR012340">
    <property type="entry name" value="NA-bd_OB-fold"/>
</dbReference>
<dbReference type="NCBIfam" id="TIGR00613">
    <property type="entry name" value="reco"/>
    <property type="match status" value="1"/>
</dbReference>
<dbReference type="SUPFAM" id="SSF57863">
    <property type="entry name" value="ArfGap/RecO-like zinc finger"/>
    <property type="match status" value="1"/>
</dbReference>
<dbReference type="PANTHER" id="PTHR33991:SF1">
    <property type="entry name" value="DNA REPAIR PROTEIN RECO"/>
    <property type="match status" value="1"/>
</dbReference>
<dbReference type="InterPro" id="IPR042242">
    <property type="entry name" value="RecO_C"/>
</dbReference>
<keyword evidence="5 7" id="KW-0234">DNA repair</keyword>
<evidence type="ECO:0000256" key="4">
    <source>
        <dbReference type="ARBA" id="ARBA00023172"/>
    </source>
</evidence>
<sequence>MGFNIVLTGMVLSAIPVGEYDKRITILTRERGKITAFAKGARRSGNQLLAAANPFAFGQFEVYQGKSTYTAVRADIKNYFRELAEDFDMVCYGYYFLEMAEYYAQENADEVERLRLLYQTLRALESRKFSFALIRGIYELKTWTINGEYPNVFECLSCGSKEHLDFFSMRLRGCVCASCQGKTGGNPIDGSTLYAMQYIISTSVEKLYTFRLTPAVEAEFLNLLQSYRNHYVGHKFKSEDFI</sequence>
<comment type="similarity">
    <text evidence="1 7">Belongs to the RecO family.</text>
</comment>
<dbReference type="PANTHER" id="PTHR33991">
    <property type="entry name" value="DNA REPAIR PROTEIN RECO"/>
    <property type="match status" value="1"/>
</dbReference>
<comment type="function">
    <text evidence="7">Involved in DNA repair and RecF pathway recombination.</text>
</comment>